<accession>A0A9D4LIB8</accession>
<dbReference type="Proteomes" id="UP000828390">
    <property type="component" value="Unassembled WGS sequence"/>
</dbReference>
<reference evidence="1" key="1">
    <citation type="journal article" date="2019" name="bioRxiv">
        <title>The Genome of the Zebra Mussel, Dreissena polymorpha: A Resource for Invasive Species Research.</title>
        <authorList>
            <person name="McCartney M.A."/>
            <person name="Auch B."/>
            <person name="Kono T."/>
            <person name="Mallez S."/>
            <person name="Zhang Y."/>
            <person name="Obille A."/>
            <person name="Becker A."/>
            <person name="Abrahante J.E."/>
            <person name="Garbe J."/>
            <person name="Badalamenti J.P."/>
            <person name="Herman A."/>
            <person name="Mangelson H."/>
            <person name="Liachko I."/>
            <person name="Sullivan S."/>
            <person name="Sone E.D."/>
            <person name="Koren S."/>
            <person name="Silverstein K.A.T."/>
            <person name="Beckman K.B."/>
            <person name="Gohl D.M."/>
        </authorList>
    </citation>
    <scope>NUCLEOTIDE SEQUENCE</scope>
    <source>
        <strain evidence="1">Duluth1</strain>
        <tissue evidence="1">Whole animal</tissue>
    </source>
</reference>
<evidence type="ECO:0000313" key="2">
    <source>
        <dbReference type="Proteomes" id="UP000828390"/>
    </source>
</evidence>
<proteinExistence type="predicted"/>
<keyword evidence="2" id="KW-1185">Reference proteome</keyword>
<evidence type="ECO:0000313" key="1">
    <source>
        <dbReference type="EMBL" id="KAH3859207.1"/>
    </source>
</evidence>
<dbReference type="EMBL" id="JAIWYP010000003">
    <property type="protein sequence ID" value="KAH3859207.1"/>
    <property type="molecule type" value="Genomic_DNA"/>
</dbReference>
<comment type="caution">
    <text evidence="1">The sequence shown here is derived from an EMBL/GenBank/DDBJ whole genome shotgun (WGS) entry which is preliminary data.</text>
</comment>
<sequence length="151" mass="16474">MTNQNANADSLNTVDVAETHIISKPQNPARQTAIAMTVTCVHFQLLQEILPFSVLLVFRGTGSIQRVTNAKSLFTTAAAEMPTDSRRLKNAKPDALVVLLLLNLSLVRVLSSRRLVLAERLFRASSTIRPPVSVRLLLGEAAAETVITTKQ</sequence>
<gene>
    <name evidence="1" type="ORF">DPMN_101923</name>
</gene>
<protein>
    <submittedName>
        <fullName evidence="1">Uncharacterized protein</fullName>
    </submittedName>
</protein>
<reference evidence="1" key="2">
    <citation type="submission" date="2020-11" db="EMBL/GenBank/DDBJ databases">
        <authorList>
            <person name="McCartney M.A."/>
            <person name="Auch B."/>
            <person name="Kono T."/>
            <person name="Mallez S."/>
            <person name="Becker A."/>
            <person name="Gohl D.M."/>
            <person name="Silverstein K.A.T."/>
            <person name="Koren S."/>
            <person name="Bechman K.B."/>
            <person name="Herman A."/>
            <person name="Abrahante J.E."/>
            <person name="Garbe J."/>
        </authorList>
    </citation>
    <scope>NUCLEOTIDE SEQUENCE</scope>
    <source>
        <strain evidence="1">Duluth1</strain>
        <tissue evidence="1">Whole animal</tissue>
    </source>
</reference>
<organism evidence="1 2">
    <name type="scientific">Dreissena polymorpha</name>
    <name type="common">Zebra mussel</name>
    <name type="synonym">Mytilus polymorpha</name>
    <dbReference type="NCBI Taxonomy" id="45954"/>
    <lineage>
        <taxon>Eukaryota</taxon>
        <taxon>Metazoa</taxon>
        <taxon>Spiralia</taxon>
        <taxon>Lophotrochozoa</taxon>
        <taxon>Mollusca</taxon>
        <taxon>Bivalvia</taxon>
        <taxon>Autobranchia</taxon>
        <taxon>Heteroconchia</taxon>
        <taxon>Euheterodonta</taxon>
        <taxon>Imparidentia</taxon>
        <taxon>Neoheterodontei</taxon>
        <taxon>Myida</taxon>
        <taxon>Dreissenoidea</taxon>
        <taxon>Dreissenidae</taxon>
        <taxon>Dreissena</taxon>
    </lineage>
</organism>
<dbReference type="AlphaFoldDB" id="A0A9D4LIB8"/>
<name>A0A9D4LIB8_DREPO</name>